<dbReference type="EMBL" id="PXWG01000135">
    <property type="protein sequence ID" value="PSJ25155.1"/>
    <property type="molecule type" value="Genomic_DNA"/>
</dbReference>
<dbReference type="Proteomes" id="UP000242427">
    <property type="component" value="Unassembled WGS sequence"/>
</dbReference>
<dbReference type="SUPFAM" id="SSF140453">
    <property type="entry name" value="EsxAB dimer-like"/>
    <property type="match status" value="1"/>
</dbReference>
<dbReference type="OrthoDB" id="4323695at2"/>
<gene>
    <name evidence="1" type="ORF">B7P34_29650</name>
</gene>
<keyword evidence="2" id="KW-1185">Reference proteome</keyword>
<accession>A0A9X7JK48</accession>
<evidence type="ECO:0000313" key="1">
    <source>
        <dbReference type="EMBL" id="PSJ25155.1"/>
    </source>
</evidence>
<sequence length="107" mass="11548">MVDLRVEPGQLEAFARQVGRGAEDMREVLAYARRHTVLPPGAVGLYGETRVLHDALRSNVLSAVKRMAEVLQSSSEELAAAASYYRCTDRGSAAQFDALAGRKGAGR</sequence>
<proteinExistence type="predicted"/>
<protein>
    <submittedName>
        <fullName evidence="1">Uncharacterized protein</fullName>
    </submittedName>
</protein>
<dbReference type="AlphaFoldDB" id="A0A9X7JK48"/>
<evidence type="ECO:0000313" key="2">
    <source>
        <dbReference type="Proteomes" id="UP000242427"/>
    </source>
</evidence>
<dbReference type="InterPro" id="IPR036689">
    <property type="entry name" value="ESAT-6-like_sf"/>
</dbReference>
<reference evidence="1 2" key="1">
    <citation type="submission" date="2018-03" db="EMBL/GenBank/DDBJ databases">
        <title>Chitinolytic properties of Streptosporangium nondiastaticum TBG75A20.</title>
        <authorList>
            <person name="Gayathri V."/>
            <person name="Shiburaj S."/>
        </authorList>
    </citation>
    <scope>NUCLEOTIDE SEQUENCE [LARGE SCALE GENOMIC DNA]</scope>
    <source>
        <strain evidence="1 2">TBG75A20</strain>
    </source>
</reference>
<comment type="caution">
    <text evidence="1">The sequence shown here is derived from an EMBL/GenBank/DDBJ whole genome shotgun (WGS) entry which is preliminary data.</text>
</comment>
<dbReference type="Gene3D" id="1.10.287.1060">
    <property type="entry name" value="ESAT-6-like"/>
    <property type="match status" value="1"/>
</dbReference>
<organism evidence="1 2">
    <name type="scientific">Streptosporangium nondiastaticum</name>
    <dbReference type="NCBI Taxonomy" id="35764"/>
    <lineage>
        <taxon>Bacteria</taxon>
        <taxon>Bacillati</taxon>
        <taxon>Actinomycetota</taxon>
        <taxon>Actinomycetes</taxon>
        <taxon>Streptosporangiales</taxon>
        <taxon>Streptosporangiaceae</taxon>
        <taxon>Streptosporangium</taxon>
    </lineage>
</organism>
<name>A0A9X7JK48_9ACTN</name>